<keyword evidence="1" id="KW-0812">Transmembrane</keyword>
<sequence>MRRDINLLPWRAWQRQRSVRQLQGLMLVALLLGVAIVVLLDRHGAYRLAQQGQANAALRDAIARFEGPLAELADLTARGDALQERIQGLDAVLRAASPGGQVLAPLATRVPQGLQLTALALEGSALRLEGVAQGRASVTQLLRNLDQAPGLGEVQLQEIKATAAGEVFHLRAQVQP</sequence>
<dbReference type="PANTHER" id="PTHR40278">
    <property type="entry name" value="DNA UTILIZATION PROTEIN HOFN"/>
    <property type="match status" value="1"/>
</dbReference>
<proteinExistence type="predicted"/>
<evidence type="ECO:0000256" key="1">
    <source>
        <dbReference type="SAM" id="Phobius"/>
    </source>
</evidence>
<dbReference type="Proteomes" id="UP000269115">
    <property type="component" value="Unassembled WGS sequence"/>
</dbReference>
<dbReference type="GO" id="GO:0043107">
    <property type="term" value="P:type IV pilus-dependent motility"/>
    <property type="evidence" value="ECO:0007669"/>
    <property type="project" value="TreeGrafter"/>
</dbReference>
<name>A0A9X8HH36_PSEPU</name>
<gene>
    <name evidence="2" type="ORF">EDF85_4283</name>
</gene>
<reference evidence="2 3" key="1">
    <citation type="submission" date="2018-11" db="EMBL/GenBank/DDBJ databases">
        <title>Genomic analyses of the natural microbiome of Caenorhabditis elegans.</title>
        <authorList>
            <person name="Samuel B."/>
        </authorList>
    </citation>
    <scope>NUCLEOTIDE SEQUENCE [LARGE SCALE GENOMIC DNA]</scope>
    <source>
        <strain evidence="2 3">BIGb0473</strain>
    </source>
</reference>
<dbReference type="AlphaFoldDB" id="A0A9X8HH36"/>
<dbReference type="RefSeq" id="WP_185061953.1">
    <property type="nucleotide sequence ID" value="NZ_RJUR01000016.1"/>
</dbReference>
<accession>A0A9X8HH36</accession>
<dbReference type="EMBL" id="RJUR01000016">
    <property type="protein sequence ID" value="ROQ46444.1"/>
    <property type="molecule type" value="Genomic_DNA"/>
</dbReference>
<evidence type="ECO:0000313" key="2">
    <source>
        <dbReference type="EMBL" id="ROQ46444.1"/>
    </source>
</evidence>
<feature type="transmembrane region" description="Helical" evidence="1">
    <location>
        <begin position="21"/>
        <end position="40"/>
    </location>
</feature>
<organism evidence="2 3">
    <name type="scientific">Pseudomonas putida</name>
    <name type="common">Arthrobacter siderocapsulatus</name>
    <dbReference type="NCBI Taxonomy" id="303"/>
    <lineage>
        <taxon>Bacteria</taxon>
        <taxon>Pseudomonadati</taxon>
        <taxon>Pseudomonadota</taxon>
        <taxon>Gammaproteobacteria</taxon>
        <taxon>Pseudomonadales</taxon>
        <taxon>Pseudomonadaceae</taxon>
        <taxon>Pseudomonas</taxon>
    </lineage>
</organism>
<evidence type="ECO:0000313" key="3">
    <source>
        <dbReference type="Proteomes" id="UP000269115"/>
    </source>
</evidence>
<dbReference type="InterPro" id="IPR052534">
    <property type="entry name" value="Extracell_DNA_Util/SecSys_Comp"/>
</dbReference>
<keyword evidence="1" id="KW-1133">Transmembrane helix</keyword>
<dbReference type="Pfam" id="PF05137">
    <property type="entry name" value="PilN"/>
    <property type="match status" value="1"/>
</dbReference>
<comment type="caution">
    <text evidence="2">The sequence shown here is derived from an EMBL/GenBank/DDBJ whole genome shotgun (WGS) entry which is preliminary data.</text>
</comment>
<keyword evidence="1" id="KW-0472">Membrane</keyword>
<dbReference type="PANTHER" id="PTHR40278:SF2">
    <property type="entry name" value="TYPE IV PILUS INNER MEMBRANE COMPONENT PILN"/>
    <property type="match status" value="1"/>
</dbReference>
<dbReference type="InterPro" id="IPR007813">
    <property type="entry name" value="PilN"/>
</dbReference>
<dbReference type="GO" id="GO:0043683">
    <property type="term" value="P:type IV pilus assembly"/>
    <property type="evidence" value="ECO:0007669"/>
    <property type="project" value="TreeGrafter"/>
</dbReference>
<protein>
    <submittedName>
        <fullName evidence="2">Tfp pilus assembly protein PilN</fullName>
    </submittedName>
</protein>